<protein>
    <recommendedName>
        <fullName evidence="3">histidine kinase</fullName>
        <ecNumber evidence="3">2.7.13.3</ecNumber>
    </recommendedName>
</protein>
<dbReference type="GO" id="GO:0005886">
    <property type="term" value="C:plasma membrane"/>
    <property type="evidence" value="ECO:0007669"/>
    <property type="project" value="UniProtKB-SubCell"/>
</dbReference>
<dbReference type="OrthoDB" id="9776552at2"/>
<evidence type="ECO:0000256" key="5">
    <source>
        <dbReference type="ARBA" id="ARBA00022553"/>
    </source>
</evidence>
<gene>
    <name evidence="16" type="ORF">C8J48_2137</name>
</gene>
<dbReference type="PROSITE" id="PS50885">
    <property type="entry name" value="HAMP"/>
    <property type="match status" value="1"/>
</dbReference>
<evidence type="ECO:0000256" key="12">
    <source>
        <dbReference type="SAM" id="Coils"/>
    </source>
</evidence>
<feature type="transmembrane region" description="Helical" evidence="13">
    <location>
        <begin position="293"/>
        <end position="313"/>
    </location>
</feature>
<evidence type="ECO:0000256" key="4">
    <source>
        <dbReference type="ARBA" id="ARBA00022475"/>
    </source>
</evidence>
<reference evidence="16 17" key="1">
    <citation type="submission" date="2018-04" db="EMBL/GenBank/DDBJ databases">
        <title>Genomic Encyclopedia of Archaeal and Bacterial Type Strains, Phase II (KMG-II): from individual species to whole genera.</title>
        <authorList>
            <person name="Goeker M."/>
        </authorList>
    </citation>
    <scope>NUCLEOTIDE SEQUENCE [LARGE SCALE GENOMIC DNA]</scope>
    <source>
        <strain evidence="16 17">DSM 45169</strain>
    </source>
</reference>
<dbReference type="InterPro" id="IPR003594">
    <property type="entry name" value="HATPase_dom"/>
</dbReference>
<keyword evidence="7" id="KW-0547">Nucleotide-binding</keyword>
<keyword evidence="13" id="KW-1133">Transmembrane helix</keyword>
<comment type="catalytic activity">
    <reaction evidence="1">
        <text>ATP + protein L-histidine = ADP + protein N-phospho-L-histidine.</text>
        <dbReference type="EC" id="2.7.13.3"/>
    </reaction>
</comment>
<keyword evidence="17" id="KW-1185">Reference proteome</keyword>
<evidence type="ECO:0000256" key="13">
    <source>
        <dbReference type="SAM" id="Phobius"/>
    </source>
</evidence>
<comment type="subcellular location">
    <subcellularLocation>
        <location evidence="2">Cell membrane</location>
        <topology evidence="2">Multi-pass membrane protein</topology>
    </subcellularLocation>
</comment>
<dbReference type="Pfam" id="PF00672">
    <property type="entry name" value="HAMP"/>
    <property type="match status" value="1"/>
</dbReference>
<dbReference type="PROSITE" id="PS50109">
    <property type="entry name" value="HIS_KIN"/>
    <property type="match status" value="1"/>
</dbReference>
<evidence type="ECO:0000313" key="16">
    <source>
        <dbReference type="EMBL" id="PTM59514.1"/>
    </source>
</evidence>
<dbReference type="RefSeq" id="WP_107726561.1">
    <property type="nucleotide sequence ID" value="NZ_PZZP01000001.1"/>
</dbReference>
<evidence type="ECO:0000313" key="17">
    <source>
        <dbReference type="Proteomes" id="UP000241639"/>
    </source>
</evidence>
<dbReference type="GO" id="GO:0005524">
    <property type="term" value="F:ATP binding"/>
    <property type="evidence" value="ECO:0007669"/>
    <property type="project" value="UniProtKB-KW"/>
</dbReference>
<accession>A0A2T4ZC98</accession>
<feature type="coiled-coil region" evidence="12">
    <location>
        <begin position="362"/>
        <end position="389"/>
    </location>
</feature>
<dbReference type="PANTHER" id="PTHR34220">
    <property type="entry name" value="SENSOR HISTIDINE KINASE YPDA"/>
    <property type="match status" value="1"/>
</dbReference>
<dbReference type="PANTHER" id="PTHR34220:SF7">
    <property type="entry name" value="SENSOR HISTIDINE KINASE YPDA"/>
    <property type="match status" value="1"/>
</dbReference>
<dbReference type="SMART" id="SM00304">
    <property type="entry name" value="HAMP"/>
    <property type="match status" value="1"/>
</dbReference>
<evidence type="ECO:0000259" key="15">
    <source>
        <dbReference type="PROSITE" id="PS50885"/>
    </source>
</evidence>
<dbReference type="EMBL" id="PZZP01000001">
    <property type="protein sequence ID" value="PTM59514.1"/>
    <property type="molecule type" value="Genomic_DNA"/>
</dbReference>
<evidence type="ECO:0000256" key="11">
    <source>
        <dbReference type="ARBA" id="ARBA00023136"/>
    </source>
</evidence>
<evidence type="ECO:0000256" key="8">
    <source>
        <dbReference type="ARBA" id="ARBA00022777"/>
    </source>
</evidence>
<dbReference type="CDD" id="cd06225">
    <property type="entry name" value="HAMP"/>
    <property type="match status" value="1"/>
</dbReference>
<dbReference type="GO" id="GO:0000155">
    <property type="term" value="F:phosphorelay sensor kinase activity"/>
    <property type="evidence" value="ECO:0007669"/>
    <property type="project" value="InterPro"/>
</dbReference>
<organism evidence="16 17">
    <name type="scientific">Desmospora activa DSM 45169</name>
    <dbReference type="NCBI Taxonomy" id="1121389"/>
    <lineage>
        <taxon>Bacteria</taxon>
        <taxon>Bacillati</taxon>
        <taxon>Bacillota</taxon>
        <taxon>Bacilli</taxon>
        <taxon>Bacillales</taxon>
        <taxon>Thermoactinomycetaceae</taxon>
        <taxon>Desmospora</taxon>
    </lineage>
</organism>
<name>A0A2T4ZC98_9BACL</name>
<evidence type="ECO:0000256" key="3">
    <source>
        <dbReference type="ARBA" id="ARBA00012438"/>
    </source>
</evidence>
<dbReference type="SUPFAM" id="SSF158472">
    <property type="entry name" value="HAMP domain-like"/>
    <property type="match status" value="1"/>
</dbReference>
<keyword evidence="13" id="KW-0812">Transmembrane</keyword>
<feature type="domain" description="HAMP" evidence="15">
    <location>
        <begin position="315"/>
        <end position="367"/>
    </location>
</feature>
<dbReference type="InterPro" id="IPR005467">
    <property type="entry name" value="His_kinase_dom"/>
</dbReference>
<keyword evidence="9" id="KW-0067">ATP-binding</keyword>
<evidence type="ECO:0000256" key="10">
    <source>
        <dbReference type="ARBA" id="ARBA00023012"/>
    </source>
</evidence>
<dbReference type="InterPro" id="IPR036890">
    <property type="entry name" value="HATPase_C_sf"/>
</dbReference>
<dbReference type="InterPro" id="IPR050640">
    <property type="entry name" value="Bact_2-comp_sensor_kinase"/>
</dbReference>
<keyword evidence="4" id="KW-1003">Cell membrane</keyword>
<dbReference type="InterPro" id="IPR010559">
    <property type="entry name" value="Sig_transdc_His_kin_internal"/>
</dbReference>
<dbReference type="InterPro" id="IPR003660">
    <property type="entry name" value="HAMP_dom"/>
</dbReference>
<dbReference type="Gene3D" id="3.30.565.10">
    <property type="entry name" value="Histidine kinase-like ATPase, C-terminal domain"/>
    <property type="match status" value="1"/>
</dbReference>
<dbReference type="Pfam" id="PF02518">
    <property type="entry name" value="HATPase_c"/>
    <property type="match status" value="1"/>
</dbReference>
<dbReference type="SMART" id="SM00387">
    <property type="entry name" value="HATPase_c"/>
    <property type="match status" value="1"/>
</dbReference>
<dbReference type="Pfam" id="PF06580">
    <property type="entry name" value="His_kinase"/>
    <property type="match status" value="1"/>
</dbReference>
<keyword evidence="12" id="KW-0175">Coiled coil</keyword>
<feature type="domain" description="Histidine kinase" evidence="14">
    <location>
        <begin position="357"/>
        <end position="589"/>
    </location>
</feature>
<evidence type="ECO:0000256" key="1">
    <source>
        <dbReference type="ARBA" id="ARBA00000085"/>
    </source>
</evidence>
<evidence type="ECO:0000256" key="6">
    <source>
        <dbReference type="ARBA" id="ARBA00022679"/>
    </source>
</evidence>
<proteinExistence type="predicted"/>
<keyword evidence="11 13" id="KW-0472">Membrane</keyword>
<dbReference type="Gene3D" id="6.10.340.10">
    <property type="match status" value="1"/>
</dbReference>
<evidence type="ECO:0000256" key="7">
    <source>
        <dbReference type="ARBA" id="ARBA00022741"/>
    </source>
</evidence>
<dbReference type="Proteomes" id="UP000241639">
    <property type="component" value="Unassembled WGS sequence"/>
</dbReference>
<comment type="caution">
    <text evidence="16">The sequence shown here is derived from an EMBL/GenBank/DDBJ whole genome shotgun (WGS) entry which is preliminary data.</text>
</comment>
<keyword evidence="6" id="KW-0808">Transferase</keyword>
<evidence type="ECO:0000256" key="2">
    <source>
        <dbReference type="ARBA" id="ARBA00004651"/>
    </source>
</evidence>
<dbReference type="EC" id="2.7.13.3" evidence="3"/>
<evidence type="ECO:0000259" key="14">
    <source>
        <dbReference type="PROSITE" id="PS50109"/>
    </source>
</evidence>
<dbReference type="SUPFAM" id="SSF55874">
    <property type="entry name" value="ATPase domain of HSP90 chaperone/DNA topoisomerase II/histidine kinase"/>
    <property type="match status" value="1"/>
</dbReference>
<evidence type="ECO:0000256" key="9">
    <source>
        <dbReference type="ARBA" id="ARBA00022840"/>
    </source>
</evidence>
<dbReference type="AlphaFoldDB" id="A0A2T4ZC98"/>
<keyword evidence="8 16" id="KW-0418">Kinase</keyword>
<keyword evidence="10" id="KW-0902">Two-component regulatory system</keyword>
<keyword evidence="5" id="KW-0597">Phosphoprotein</keyword>
<sequence length="596" mass="67890">MRGFGSFHNVKIRHKLVLSFILVVFVPMLVIGPILAFELRQMALDNAIEQANTNVERVQKRTAEVLKVPSDISSHFLFDKRFATLVNTRYQSTYDVVHAYREYTSFDHYVRIYPEISGIRFYIANPTLMENGRIFQIDTHVENSFWYQSALEGRGKIGWYYLEDKTKNQSQLSLIRMVPFSEFQRHGVLVIAVNQDYLHWILDQESFLTMIVDENNTIVAINRPDWLGKNLGEIDGDINLYTETPGMKEGEVDGERSTIIVADLQPDGNANGVKVVSVFAIDEIVREANRISLMSFSVVLVGGIIVGVLIYNFSNLLSQRLLKLERHMRVVAAGNLETAIKIDGNDEIGILSKRFNTMVHNLKSLISEVKRSHEQKNQLQKKQNEIKLKMMASQIHPHFLFNVLESLRMKAHINGEREIASAIKSLGKLMRKKIEIQGGTVTLKDEMEMVRSYLEIQQFRHKERLRYELHMDQQAAVIRIPALVIQPLVENAVIHGIEKNEKGGRVKVQAQCVDGSLQIEVEDDGIGITSEKWKTIMESLDLEQPTDNHIGLHNVHSRLRLTYGGQSGLWIESSPGKGTIVRFIIPLKEGKSCSTS</sequence>